<keyword evidence="1" id="KW-1133">Transmembrane helix</keyword>
<dbReference type="GO" id="GO:0019843">
    <property type="term" value="F:rRNA binding"/>
    <property type="evidence" value="ECO:0007669"/>
    <property type="project" value="InterPro"/>
</dbReference>
<dbReference type="PRINTS" id="PR00059">
    <property type="entry name" value="RIBOSOMALL6"/>
</dbReference>
<feature type="transmembrane region" description="Helical" evidence="1">
    <location>
        <begin position="178"/>
        <end position="197"/>
    </location>
</feature>
<keyword evidence="2" id="KW-0689">Ribosomal protein</keyword>
<dbReference type="RefSeq" id="YP_009370727.1">
    <property type="nucleotide sequence ID" value="NC_034794.1"/>
</dbReference>
<organism evidence="2">
    <name type="scientific">Eukaryota sp. BB2</name>
    <dbReference type="NCBI Taxonomy" id="1949062"/>
    <lineage>
        <taxon>Eukaryota</taxon>
    </lineage>
</organism>
<dbReference type="InterPro" id="IPR019906">
    <property type="entry name" value="Ribosomal_uL6_bac-type"/>
</dbReference>
<geneLocation type="mitochondrion" evidence="2"/>
<keyword evidence="2" id="KW-0496">Mitochondrion</keyword>
<dbReference type="GeneID" id="32888018"/>
<dbReference type="GO" id="GO:0006412">
    <property type="term" value="P:translation"/>
    <property type="evidence" value="ECO:0007669"/>
    <property type="project" value="InterPro"/>
</dbReference>
<dbReference type="AlphaFoldDB" id="A0A1X8VEX3"/>
<evidence type="ECO:0000256" key="1">
    <source>
        <dbReference type="SAM" id="Phobius"/>
    </source>
</evidence>
<dbReference type="GO" id="GO:0005840">
    <property type="term" value="C:ribosome"/>
    <property type="evidence" value="ECO:0007669"/>
    <property type="project" value="UniProtKB-KW"/>
</dbReference>
<gene>
    <name evidence="2" type="primary">rpl6</name>
</gene>
<keyword evidence="1" id="KW-0812">Transmembrane</keyword>
<dbReference type="InterPro" id="IPR036789">
    <property type="entry name" value="Ribosomal_uL6-like_a/b-dom_sf"/>
</dbReference>
<keyword evidence="2" id="KW-0687">Ribonucleoprotein</keyword>
<name>A0A1X8VEX3_9EUKA</name>
<evidence type="ECO:0000313" key="2">
    <source>
        <dbReference type="EMBL" id="AQL10433.1"/>
    </source>
</evidence>
<reference evidence="2" key="1">
    <citation type="journal article" date="2017" name="Genome Biol. Evol.">
        <title>Mitochondrial Genome Evolution and a Novel RNA Editing System in Deep-Branching Heteroloboseids.</title>
        <authorList>
            <person name="Yang J."/>
            <person name="Harding T."/>
            <person name="Kamikawa R."/>
            <person name="Simpson A.G.B."/>
            <person name="Roger A.J."/>
        </authorList>
    </citation>
    <scope>NUCLEOTIDE SEQUENCE</scope>
</reference>
<sequence length="228" mass="26609">MTMAKQYHFNSIKLFSYCENAHILQLSRNGGFKYSFPYTDIFLSFISNENNFVVAKKFLKYEFKRKSSLKKTDTNDLVFIQGNILGGNILQIISRTLFLRFRKQYFTEYGKKSTSYLFNCLNKITILLYELCKRELKISGIGYRFAIHLNLLVLKLGYSHLIFYLLPLTVRISRLGKSVISLVGLNNIIVSFTANYIKFFRLPSVYTSKGIRHRKETILSKQGKINQL</sequence>
<protein>
    <submittedName>
        <fullName evidence="2">Ribosomal protein L16</fullName>
    </submittedName>
</protein>
<accession>A0A1X8VEX3</accession>
<feature type="transmembrane region" description="Helical" evidence="1">
    <location>
        <begin position="143"/>
        <end position="166"/>
    </location>
</feature>
<keyword evidence="1" id="KW-0472">Membrane</keyword>
<dbReference type="GO" id="GO:0003735">
    <property type="term" value="F:structural constituent of ribosome"/>
    <property type="evidence" value="ECO:0007669"/>
    <property type="project" value="InterPro"/>
</dbReference>
<proteinExistence type="predicted"/>
<dbReference type="Gene3D" id="3.90.930.12">
    <property type="entry name" value="Ribosomal protein L6, alpha-beta domain"/>
    <property type="match status" value="1"/>
</dbReference>
<dbReference type="SUPFAM" id="SSF56053">
    <property type="entry name" value="Ribosomal protein L6"/>
    <property type="match status" value="1"/>
</dbReference>
<dbReference type="EMBL" id="KY379823">
    <property type="protein sequence ID" value="AQL10433.1"/>
    <property type="molecule type" value="Genomic_DNA"/>
</dbReference>